<dbReference type="SUPFAM" id="SSF55486">
    <property type="entry name" value="Metalloproteases ('zincins'), catalytic domain"/>
    <property type="match status" value="1"/>
</dbReference>
<dbReference type="KEGG" id="llh:I41_19580"/>
<dbReference type="RefSeq" id="WP_145432311.1">
    <property type="nucleotide sequence ID" value="NZ_CP036339.1"/>
</dbReference>
<dbReference type="Gene3D" id="3.40.390.10">
    <property type="entry name" value="Collagenase (Catalytic Domain)"/>
    <property type="match status" value="1"/>
</dbReference>
<reference evidence="6 7" key="1">
    <citation type="submission" date="2019-02" db="EMBL/GenBank/DDBJ databases">
        <title>Deep-cultivation of Planctomycetes and their phenomic and genomic characterization uncovers novel biology.</title>
        <authorList>
            <person name="Wiegand S."/>
            <person name="Jogler M."/>
            <person name="Boedeker C."/>
            <person name="Pinto D."/>
            <person name="Vollmers J."/>
            <person name="Rivas-Marin E."/>
            <person name="Kohn T."/>
            <person name="Peeters S.H."/>
            <person name="Heuer A."/>
            <person name="Rast P."/>
            <person name="Oberbeckmann S."/>
            <person name="Bunk B."/>
            <person name="Jeske O."/>
            <person name="Meyerdierks A."/>
            <person name="Storesund J.E."/>
            <person name="Kallscheuer N."/>
            <person name="Luecker S."/>
            <person name="Lage O.M."/>
            <person name="Pohl T."/>
            <person name="Merkel B.J."/>
            <person name="Hornburger P."/>
            <person name="Mueller R.-W."/>
            <person name="Bruemmer F."/>
            <person name="Labrenz M."/>
            <person name="Spormann A.M."/>
            <person name="Op den Camp H."/>
            <person name="Overmann J."/>
            <person name="Amann R."/>
            <person name="Jetten M.S.M."/>
            <person name="Mascher T."/>
            <person name="Medema M.H."/>
            <person name="Devos D.P."/>
            <person name="Kaster A.-K."/>
            <person name="Ovreas L."/>
            <person name="Rohde M."/>
            <person name="Galperin M.Y."/>
            <person name="Jogler C."/>
        </authorList>
    </citation>
    <scope>NUCLEOTIDE SEQUENCE [LARGE SCALE GENOMIC DNA]</scope>
    <source>
        <strain evidence="6 7">I41</strain>
    </source>
</reference>
<proteinExistence type="predicted"/>
<name>A0A517TWN1_9BACT</name>
<evidence type="ECO:0000259" key="5">
    <source>
        <dbReference type="Pfam" id="PF00413"/>
    </source>
</evidence>
<dbReference type="InterPro" id="IPR001818">
    <property type="entry name" value="Pept_M10_metallopeptidase"/>
</dbReference>
<evidence type="ECO:0000256" key="3">
    <source>
        <dbReference type="ARBA" id="ARBA00022801"/>
    </source>
</evidence>
<accession>A0A517TWN1</accession>
<keyword evidence="3" id="KW-0378">Hydrolase</keyword>
<keyword evidence="7" id="KW-1185">Reference proteome</keyword>
<protein>
    <recommendedName>
        <fullName evidence="5">Peptidase M10 metallopeptidase domain-containing protein</fullName>
    </recommendedName>
</protein>
<feature type="domain" description="Peptidase M10 metallopeptidase" evidence="5">
    <location>
        <begin position="192"/>
        <end position="242"/>
    </location>
</feature>
<dbReference type="AlphaFoldDB" id="A0A517TWN1"/>
<dbReference type="EMBL" id="CP036339">
    <property type="protein sequence ID" value="QDT72775.1"/>
    <property type="molecule type" value="Genomic_DNA"/>
</dbReference>
<dbReference type="GO" id="GO:0004222">
    <property type="term" value="F:metalloendopeptidase activity"/>
    <property type="evidence" value="ECO:0007669"/>
    <property type="project" value="InterPro"/>
</dbReference>
<gene>
    <name evidence="6" type="ORF">I41_19580</name>
</gene>
<evidence type="ECO:0000313" key="6">
    <source>
        <dbReference type="EMBL" id="QDT72775.1"/>
    </source>
</evidence>
<dbReference type="InterPro" id="IPR024079">
    <property type="entry name" value="MetalloPept_cat_dom_sf"/>
</dbReference>
<keyword evidence="4" id="KW-0862">Zinc</keyword>
<dbReference type="Pfam" id="PF00413">
    <property type="entry name" value="Peptidase_M10"/>
    <property type="match status" value="1"/>
</dbReference>
<evidence type="ECO:0000313" key="7">
    <source>
        <dbReference type="Proteomes" id="UP000317909"/>
    </source>
</evidence>
<dbReference type="NCBIfam" id="TIGR02595">
    <property type="entry name" value="PEP_CTERM"/>
    <property type="match status" value="1"/>
</dbReference>
<dbReference type="InterPro" id="IPR013424">
    <property type="entry name" value="Ice-binding_C"/>
</dbReference>
<dbReference type="Proteomes" id="UP000317909">
    <property type="component" value="Chromosome"/>
</dbReference>
<evidence type="ECO:0000256" key="1">
    <source>
        <dbReference type="ARBA" id="ARBA00022670"/>
    </source>
</evidence>
<organism evidence="6 7">
    <name type="scientific">Lacipirellula limnantheis</name>
    <dbReference type="NCBI Taxonomy" id="2528024"/>
    <lineage>
        <taxon>Bacteria</taxon>
        <taxon>Pseudomonadati</taxon>
        <taxon>Planctomycetota</taxon>
        <taxon>Planctomycetia</taxon>
        <taxon>Pirellulales</taxon>
        <taxon>Lacipirellulaceae</taxon>
        <taxon>Lacipirellula</taxon>
    </lineage>
</organism>
<dbReference type="OrthoDB" id="8198236at2"/>
<keyword evidence="2" id="KW-0479">Metal-binding</keyword>
<evidence type="ECO:0000256" key="4">
    <source>
        <dbReference type="ARBA" id="ARBA00022833"/>
    </source>
</evidence>
<dbReference type="GO" id="GO:0008270">
    <property type="term" value="F:zinc ion binding"/>
    <property type="evidence" value="ECO:0007669"/>
    <property type="project" value="InterPro"/>
</dbReference>
<dbReference type="GO" id="GO:0006508">
    <property type="term" value="P:proteolysis"/>
    <property type="evidence" value="ECO:0007669"/>
    <property type="project" value="UniProtKB-KW"/>
</dbReference>
<evidence type="ECO:0000256" key="2">
    <source>
        <dbReference type="ARBA" id="ARBA00022723"/>
    </source>
</evidence>
<sequence length="417" mass="43259">MQLTQSHDRTLSRVAIGRALLALLLWGALVRPSQAINVTLDYTYDTSNFFGAGNPSGATAGGQAKAALEAVASFYSTILKDTFSAIEVPANFQSSFGGVATFAWTPSFNNPATGATAQAPLQSVAADEYRIFAGARSLGAGTLGIGGFAAGGYSYNISGVFGPGEYNTQVQKANAFAAAVTTRGESSGFAAWGGSITFDNDGSTNWHYNHTLQPTAGTSDFYSVAIHELGHALGLGVSDEWKAYATSPNFTGPAATSNYGGNPPLSPLVGGTRGHWASGTMSTILGTNTSQEAAMDPEVTTGTRKRLTALDAAALSDIGWTVVPPPPTTFNPADFNEDTLVNGADLTTWKGAFGLNANGDADGDNDSDGADYLIWQRNFGATSTSGTLAMIPEPTTLTLMAGSAGLLIYARRRRLGR</sequence>
<keyword evidence="1" id="KW-0645">Protease</keyword>
<dbReference type="GO" id="GO:0031012">
    <property type="term" value="C:extracellular matrix"/>
    <property type="evidence" value="ECO:0007669"/>
    <property type="project" value="InterPro"/>
</dbReference>